<evidence type="ECO:0000313" key="2">
    <source>
        <dbReference type="Proteomes" id="UP000499080"/>
    </source>
</evidence>
<organism evidence="1 2">
    <name type="scientific">Araneus ventricosus</name>
    <name type="common">Orbweaver spider</name>
    <name type="synonym">Epeira ventricosa</name>
    <dbReference type="NCBI Taxonomy" id="182803"/>
    <lineage>
        <taxon>Eukaryota</taxon>
        <taxon>Metazoa</taxon>
        <taxon>Ecdysozoa</taxon>
        <taxon>Arthropoda</taxon>
        <taxon>Chelicerata</taxon>
        <taxon>Arachnida</taxon>
        <taxon>Araneae</taxon>
        <taxon>Araneomorphae</taxon>
        <taxon>Entelegynae</taxon>
        <taxon>Araneoidea</taxon>
        <taxon>Araneidae</taxon>
        <taxon>Araneus</taxon>
    </lineage>
</organism>
<evidence type="ECO:0000313" key="1">
    <source>
        <dbReference type="EMBL" id="GBN57105.1"/>
    </source>
</evidence>
<feature type="non-terminal residue" evidence="1">
    <location>
        <position position="74"/>
    </location>
</feature>
<name>A0A4Y2PYW7_ARAVE</name>
<sequence length="74" mass="8409">MIKQRINDLHKRKRKILSHQDRLFMVPSSSASPSPFSRFGSFELLLFLKHEKRLAGKKLSSNDEAIADATAPSK</sequence>
<protein>
    <submittedName>
        <fullName evidence="1">Uncharacterized protein</fullName>
    </submittedName>
</protein>
<proteinExistence type="predicted"/>
<accession>A0A4Y2PYW7</accession>
<reference evidence="1 2" key="1">
    <citation type="journal article" date="2019" name="Sci. Rep.">
        <title>Orb-weaving spider Araneus ventricosus genome elucidates the spidroin gene catalogue.</title>
        <authorList>
            <person name="Kono N."/>
            <person name="Nakamura H."/>
            <person name="Ohtoshi R."/>
            <person name="Moran D.A.P."/>
            <person name="Shinohara A."/>
            <person name="Yoshida Y."/>
            <person name="Fujiwara M."/>
            <person name="Mori M."/>
            <person name="Tomita M."/>
            <person name="Arakawa K."/>
        </authorList>
    </citation>
    <scope>NUCLEOTIDE SEQUENCE [LARGE SCALE GENOMIC DNA]</scope>
</reference>
<keyword evidence="2" id="KW-1185">Reference proteome</keyword>
<dbReference type="Proteomes" id="UP000499080">
    <property type="component" value="Unassembled WGS sequence"/>
</dbReference>
<gene>
    <name evidence="1" type="ORF">AVEN_100039_1</name>
</gene>
<comment type="caution">
    <text evidence="1">The sequence shown here is derived from an EMBL/GenBank/DDBJ whole genome shotgun (WGS) entry which is preliminary data.</text>
</comment>
<dbReference type="EMBL" id="BGPR01012666">
    <property type="protein sequence ID" value="GBN57105.1"/>
    <property type="molecule type" value="Genomic_DNA"/>
</dbReference>
<dbReference type="AlphaFoldDB" id="A0A4Y2PYW7"/>